<feature type="transmembrane region" description="Helical" evidence="1">
    <location>
        <begin position="334"/>
        <end position="360"/>
    </location>
</feature>
<keyword evidence="1" id="KW-0472">Membrane</keyword>
<keyword evidence="1" id="KW-1133">Transmembrane helix</keyword>
<reference evidence="3" key="1">
    <citation type="submission" date="2016-11" db="UniProtKB">
        <authorList>
            <consortium name="WormBaseParasite"/>
        </authorList>
    </citation>
    <scope>IDENTIFICATION</scope>
</reference>
<dbReference type="Proteomes" id="UP000095280">
    <property type="component" value="Unplaced"/>
</dbReference>
<sequence length="398" mass="42380">MHIIRMLRYSASGAAIDICACSTTTAANEVQNQFAGRCSPIAAPGAVHFHSSCSWTVRGLLALGGGIEGAGISAGDVQNYSRICPDAVAACVSSAGMGLTETANCPDCGEFDTVRHILLACPPRGPLRALHGIPRGRELERFEAMNLASNFYRERSRRVMLVFSVTDLASFESLASLVGPPRASIGGSGATGEGGEFECCLLGVPYIETSALNVVNVQKAFVDLTLAIMRSRLPLQEDPAPRLAAMKLISQASPSPVPAKKIELRKEIGYSKESASLSGASSGPASSYRRKAFCKSQERRPELHHVGCYWDLQCTGAVCYAELVLLFPGRGGEYIYVLQVMGALPAFLVLWITFVAIGAVSNAAQLAPVRQVLPVTLRCLFGCPPWPRAAHQGHSLLS</sequence>
<evidence type="ECO:0000313" key="2">
    <source>
        <dbReference type="Proteomes" id="UP000095280"/>
    </source>
</evidence>
<proteinExistence type="predicted"/>
<accession>A0A1I8F5K6</accession>
<evidence type="ECO:0000256" key="1">
    <source>
        <dbReference type="SAM" id="Phobius"/>
    </source>
</evidence>
<protein>
    <submittedName>
        <fullName evidence="3">Cystine/glutamate transporter</fullName>
    </submittedName>
</protein>
<dbReference type="AlphaFoldDB" id="A0A1I8F5K6"/>
<keyword evidence="2" id="KW-1185">Reference proteome</keyword>
<keyword evidence="1" id="KW-0812">Transmembrane</keyword>
<evidence type="ECO:0000313" key="3">
    <source>
        <dbReference type="WBParaSite" id="maker-unitig_21394-snap-gene-0.2-mRNA-1"/>
    </source>
</evidence>
<dbReference type="Gene3D" id="1.20.1740.10">
    <property type="entry name" value="Amino acid/polyamine transporter I"/>
    <property type="match status" value="1"/>
</dbReference>
<dbReference type="WBParaSite" id="maker-unitig_21394-snap-gene-0.2-mRNA-1">
    <property type="protein sequence ID" value="maker-unitig_21394-snap-gene-0.2-mRNA-1"/>
    <property type="gene ID" value="maker-unitig_21394-snap-gene-0.2"/>
</dbReference>
<organism evidence="2 3">
    <name type="scientific">Macrostomum lignano</name>
    <dbReference type="NCBI Taxonomy" id="282301"/>
    <lineage>
        <taxon>Eukaryota</taxon>
        <taxon>Metazoa</taxon>
        <taxon>Spiralia</taxon>
        <taxon>Lophotrochozoa</taxon>
        <taxon>Platyhelminthes</taxon>
        <taxon>Rhabditophora</taxon>
        <taxon>Macrostomorpha</taxon>
        <taxon>Macrostomida</taxon>
        <taxon>Macrostomidae</taxon>
        <taxon>Macrostomum</taxon>
    </lineage>
</organism>
<name>A0A1I8F5K6_9PLAT</name>